<evidence type="ECO:0000256" key="1">
    <source>
        <dbReference type="SAM" id="MobiDB-lite"/>
    </source>
</evidence>
<dbReference type="AlphaFoldDB" id="A0A9W8ZTI5"/>
<organism evidence="2 3">
    <name type="scientific">Lentinula lateritia</name>
    <dbReference type="NCBI Taxonomy" id="40482"/>
    <lineage>
        <taxon>Eukaryota</taxon>
        <taxon>Fungi</taxon>
        <taxon>Dikarya</taxon>
        <taxon>Basidiomycota</taxon>
        <taxon>Agaricomycotina</taxon>
        <taxon>Agaricomycetes</taxon>
        <taxon>Agaricomycetidae</taxon>
        <taxon>Agaricales</taxon>
        <taxon>Marasmiineae</taxon>
        <taxon>Omphalotaceae</taxon>
        <taxon>Lentinula</taxon>
    </lineage>
</organism>
<dbReference type="Proteomes" id="UP001150238">
    <property type="component" value="Unassembled WGS sequence"/>
</dbReference>
<proteinExistence type="predicted"/>
<protein>
    <submittedName>
        <fullName evidence="2">Uncharacterized protein</fullName>
    </submittedName>
</protein>
<reference evidence="2" key="1">
    <citation type="submission" date="2022-08" db="EMBL/GenBank/DDBJ databases">
        <authorList>
            <consortium name="DOE Joint Genome Institute"/>
            <person name="Min B."/>
            <person name="Riley R."/>
            <person name="Sierra-Patev S."/>
            <person name="Naranjo-Ortiz M."/>
            <person name="Looney B."/>
            <person name="Konkel Z."/>
            <person name="Slot J.C."/>
            <person name="Sakamoto Y."/>
            <person name="Steenwyk J.L."/>
            <person name="Rokas A."/>
            <person name="Carro J."/>
            <person name="Camarero S."/>
            <person name="Ferreira P."/>
            <person name="Molpeceres G."/>
            <person name="Ruiz-Duenas F.J."/>
            <person name="Serrano A."/>
            <person name="Henrissat B."/>
            <person name="Drula E."/>
            <person name="Hughes K.W."/>
            <person name="Mata J.L."/>
            <person name="Ishikawa N.K."/>
            <person name="Vargas-Isla R."/>
            <person name="Ushijima S."/>
            <person name="Smith C.A."/>
            <person name="Ahrendt S."/>
            <person name="Andreopoulos W."/>
            <person name="He G."/>
            <person name="Labutti K."/>
            <person name="Lipzen A."/>
            <person name="Ng V."/>
            <person name="Sandor L."/>
            <person name="Barry K."/>
            <person name="Martinez A.T."/>
            <person name="Xiao Y."/>
            <person name="Gibbons J.G."/>
            <person name="Terashima K."/>
            <person name="Hibbett D.S."/>
            <person name="Grigoriev I.V."/>
        </authorList>
    </citation>
    <scope>NUCLEOTIDE SEQUENCE</scope>
    <source>
        <strain evidence="2">Sp2 HRB7682 ss15</strain>
    </source>
</reference>
<name>A0A9W8ZTI5_9AGAR</name>
<gene>
    <name evidence="2" type="ORF">C8J55DRAFT_492958</name>
</gene>
<feature type="region of interest" description="Disordered" evidence="1">
    <location>
        <begin position="1"/>
        <end position="25"/>
    </location>
</feature>
<evidence type="ECO:0000313" key="3">
    <source>
        <dbReference type="Proteomes" id="UP001150238"/>
    </source>
</evidence>
<sequence>MTSITDLQPQQWRHGEELHPDGWTCKRPLTSRSQSFNLLPLPPICEAPAQKACSGLTQTRPKRTQQPPRPYEEVWDSADTGEGSLTRGSCGAWVDLIEGPGGVERNM</sequence>
<evidence type="ECO:0000313" key="2">
    <source>
        <dbReference type="EMBL" id="KAJ4466611.1"/>
    </source>
</evidence>
<dbReference type="EMBL" id="JANVFS010000044">
    <property type="protein sequence ID" value="KAJ4466611.1"/>
    <property type="molecule type" value="Genomic_DNA"/>
</dbReference>
<feature type="compositionally biased region" description="Polar residues" evidence="1">
    <location>
        <begin position="1"/>
        <end position="11"/>
    </location>
</feature>
<accession>A0A9W8ZTI5</accession>
<comment type="caution">
    <text evidence="2">The sequence shown here is derived from an EMBL/GenBank/DDBJ whole genome shotgun (WGS) entry which is preliminary data.</text>
</comment>
<reference evidence="2" key="2">
    <citation type="journal article" date="2023" name="Proc. Natl. Acad. Sci. U.S.A.">
        <title>A global phylogenomic analysis of the shiitake genus Lentinula.</title>
        <authorList>
            <person name="Sierra-Patev S."/>
            <person name="Min B."/>
            <person name="Naranjo-Ortiz M."/>
            <person name="Looney B."/>
            <person name="Konkel Z."/>
            <person name="Slot J.C."/>
            <person name="Sakamoto Y."/>
            <person name="Steenwyk J.L."/>
            <person name="Rokas A."/>
            <person name="Carro J."/>
            <person name="Camarero S."/>
            <person name="Ferreira P."/>
            <person name="Molpeceres G."/>
            <person name="Ruiz-Duenas F.J."/>
            <person name="Serrano A."/>
            <person name="Henrissat B."/>
            <person name="Drula E."/>
            <person name="Hughes K.W."/>
            <person name="Mata J.L."/>
            <person name="Ishikawa N.K."/>
            <person name="Vargas-Isla R."/>
            <person name="Ushijima S."/>
            <person name="Smith C.A."/>
            <person name="Donoghue J."/>
            <person name="Ahrendt S."/>
            <person name="Andreopoulos W."/>
            <person name="He G."/>
            <person name="LaButti K."/>
            <person name="Lipzen A."/>
            <person name="Ng V."/>
            <person name="Riley R."/>
            <person name="Sandor L."/>
            <person name="Barry K."/>
            <person name="Martinez A.T."/>
            <person name="Xiao Y."/>
            <person name="Gibbons J.G."/>
            <person name="Terashima K."/>
            <person name="Grigoriev I.V."/>
            <person name="Hibbett D."/>
        </authorList>
    </citation>
    <scope>NUCLEOTIDE SEQUENCE</scope>
    <source>
        <strain evidence="2">Sp2 HRB7682 ss15</strain>
    </source>
</reference>
<feature type="region of interest" description="Disordered" evidence="1">
    <location>
        <begin position="52"/>
        <end position="88"/>
    </location>
</feature>